<dbReference type="GeneID" id="108738817"/>
<feature type="region of interest" description="Disordered" evidence="4">
    <location>
        <begin position="695"/>
        <end position="722"/>
    </location>
</feature>
<dbReference type="AlphaFoldDB" id="A0A1W4WVJ9"/>
<dbReference type="KEGG" id="apln:108738817"/>
<organism evidence="6 7">
    <name type="scientific">Agrilus planipennis</name>
    <name type="common">Emerald ash borer</name>
    <name type="synonym">Agrilus marcopoli</name>
    <dbReference type="NCBI Taxonomy" id="224129"/>
    <lineage>
        <taxon>Eukaryota</taxon>
        <taxon>Metazoa</taxon>
        <taxon>Ecdysozoa</taxon>
        <taxon>Arthropoda</taxon>
        <taxon>Hexapoda</taxon>
        <taxon>Insecta</taxon>
        <taxon>Pterygota</taxon>
        <taxon>Neoptera</taxon>
        <taxon>Endopterygota</taxon>
        <taxon>Coleoptera</taxon>
        <taxon>Polyphaga</taxon>
        <taxon>Elateriformia</taxon>
        <taxon>Buprestoidea</taxon>
        <taxon>Buprestidae</taxon>
        <taxon>Agrilinae</taxon>
        <taxon>Agrilus</taxon>
    </lineage>
</organism>
<dbReference type="GO" id="GO:0062129">
    <property type="term" value="C:chitin-based extracellular matrix"/>
    <property type="evidence" value="ECO:0007669"/>
    <property type="project" value="TreeGrafter"/>
</dbReference>
<dbReference type="InterPro" id="IPR050468">
    <property type="entry name" value="Cuticle_Struct_Prot"/>
</dbReference>
<evidence type="ECO:0000313" key="7">
    <source>
        <dbReference type="RefSeq" id="XP_018327906.1"/>
    </source>
</evidence>
<reference evidence="7" key="1">
    <citation type="submission" date="2025-08" db="UniProtKB">
        <authorList>
            <consortium name="RefSeq"/>
        </authorList>
    </citation>
    <scope>IDENTIFICATION</scope>
    <source>
        <tissue evidence="7">Entire body</tissue>
    </source>
</reference>
<dbReference type="PROSITE" id="PS00233">
    <property type="entry name" value="CHIT_BIND_RR_1"/>
    <property type="match status" value="1"/>
</dbReference>
<dbReference type="STRING" id="224129.A0A1W4WVJ9"/>
<evidence type="ECO:0000256" key="3">
    <source>
        <dbReference type="SAM" id="Coils"/>
    </source>
</evidence>
<dbReference type="PROSITE" id="PS51155">
    <property type="entry name" value="CHIT_BIND_RR_2"/>
    <property type="match status" value="1"/>
</dbReference>
<keyword evidence="3" id="KW-0175">Coiled coil</keyword>
<keyword evidence="5" id="KW-0732">Signal</keyword>
<dbReference type="PANTHER" id="PTHR10380:SF196">
    <property type="entry name" value="CUTICULAR PROTEIN 72EA"/>
    <property type="match status" value="1"/>
</dbReference>
<evidence type="ECO:0000256" key="4">
    <source>
        <dbReference type="SAM" id="MobiDB-lite"/>
    </source>
</evidence>
<feature type="compositionally biased region" description="Polar residues" evidence="4">
    <location>
        <begin position="713"/>
        <end position="722"/>
    </location>
</feature>
<proteinExistence type="predicted"/>
<keyword evidence="6" id="KW-1185">Reference proteome</keyword>
<dbReference type="GO" id="GO:0008010">
    <property type="term" value="F:structural constituent of chitin-based larval cuticle"/>
    <property type="evidence" value="ECO:0007669"/>
    <property type="project" value="TreeGrafter"/>
</dbReference>
<evidence type="ECO:0000313" key="6">
    <source>
        <dbReference type="Proteomes" id="UP000192223"/>
    </source>
</evidence>
<evidence type="ECO:0000256" key="5">
    <source>
        <dbReference type="SAM" id="SignalP"/>
    </source>
</evidence>
<name>A0A1W4WVJ9_AGRPL</name>
<dbReference type="OrthoDB" id="8188035at2759"/>
<dbReference type="InParanoid" id="A0A1W4WVJ9"/>
<evidence type="ECO:0000256" key="2">
    <source>
        <dbReference type="PROSITE-ProRule" id="PRU00497"/>
    </source>
</evidence>
<evidence type="ECO:0000256" key="1">
    <source>
        <dbReference type="ARBA" id="ARBA00022460"/>
    </source>
</evidence>
<sequence length="722" mass="83343">MYYLVVVLIVCIVYSAESSGVTIGIQSYSRPIEHQYYSQDALGSYVYGYITPHSTKTEFRTHDGVTKGGYSYIDPNGEVQTVEYTADAKNGFRVATTNLPKDDPDVAYARHKHFEEFERIKAEHAALAAEHAALAAKLTQLTERDWSQGSIQKLLGSVHVSHSQGHDNSALERARNLHEQAYRAALDVHQKAALFNERSHWVENQNRHDDQEGQEKWEDTWEAQKLRDQEQQQNTESNNDRVQEHWINQGWNLNTDEHRAAIEATIAAEKGLIERANEERNRQIQALQQAQQLYQASLSRLQETRVHQHSIQQSSSEAHQEAARRLEEARLRQEEADRQWNTIRNNQNQWNTGNQDDQHRTNYEAVIRAEKEHIARAQEERNRQLQAYHEAIQRYRESESRLEHTRNEQTAAYQSALEAHRDASQRLQEIALQQEKAESYWNSVRNSQDHKGAYEAAINTDRQKIVQANELRDRQLQAYQQAQQSYQESARRLEESKQQQRDAYNVALESHREATRLLQETQQQKDEAEKNLYRQSWDQQNEHQHHVAEDQVRIVTEARKRALAEADRAFNEFTSSHISSNNLIRNDVPLRVKVYAPVEVVGSNKGVTPQGLDLYSYGSLKIPEIKATGGYSFIDNNGVLQTMQYVSNHLKGFRISDVNSALESITNENRKTTAPTQKVQAVDRQVEEITPQIHQEVKEGSIQESADWEGDSASYSTEIKYK</sequence>
<dbReference type="Pfam" id="PF00379">
    <property type="entry name" value="Chitin_bind_4"/>
    <property type="match status" value="1"/>
</dbReference>
<dbReference type="InterPro" id="IPR031311">
    <property type="entry name" value="CHIT_BIND_RR_consensus"/>
</dbReference>
<dbReference type="Proteomes" id="UP000192223">
    <property type="component" value="Unplaced"/>
</dbReference>
<gene>
    <name evidence="7" type="primary">LOC108738817</name>
</gene>
<dbReference type="InterPro" id="IPR000618">
    <property type="entry name" value="Insect_cuticle"/>
</dbReference>
<feature type="signal peptide" evidence="5">
    <location>
        <begin position="1"/>
        <end position="18"/>
    </location>
</feature>
<keyword evidence="1 2" id="KW-0193">Cuticle</keyword>
<dbReference type="RefSeq" id="XP_018327906.1">
    <property type="nucleotide sequence ID" value="XM_018472404.2"/>
</dbReference>
<accession>A0A1W4WVJ9</accession>
<protein>
    <submittedName>
        <fullName evidence="7">Golgin subfamily A member 6-like protein 6</fullName>
    </submittedName>
</protein>
<feature type="coiled-coil region" evidence="3">
    <location>
        <begin position="259"/>
        <end position="408"/>
    </location>
</feature>
<dbReference type="PANTHER" id="PTHR10380">
    <property type="entry name" value="CUTICLE PROTEIN"/>
    <property type="match status" value="1"/>
</dbReference>
<feature type="chain" id="PRO_5010733707" evidence="5">
    <location>
        <begin position="19"/>
        <end position="722"/>
    </location>
</feature>
<feature type="coiled-coil region" evidence="3">
    <location>
        <begin position="476"/>
        <end position="531"/>
    </location>
</feature>